<proteinExistence type="predicted"/>
<comment type="caution">
    <text evidence="1">The sequence shown here is derived from an EMBL/GenBank/DDBJ whole genome shotgun (WGS) entry which is preliminary data.</text>
</comment>
<name>A0ABS7QEV6_9ACTN</name>
<reference evidence="1 2" key="1">
    <citation type="submission" date="2021-08" db="EMBL/GenBank/DDBJ databases">
        <title>WGS of actinomycetes from Thailand.</title>
        <authorList>
            <person name="Thawai C."/>
        </authorList>
    </citation>
    <scope>NUCLEOTIDE SEQUENCE [LARGE SCALE GENOMIC DNA]</scope>
    <source>
        <strain evidence="1 2">PLK6-54</strain>
    </source>
</reference>
<evidence type="ECO:0008006" key="3">
    <source>
        <dbReference type="Google" id="ProtNLM"/>
    </source>
</evidence>
<sequence length="67" mass="7455">MTDAGRVLQLPTYAADLNPTEGIWSLFKRDISNLAVTDVAQITTAVKRRLKEIQYQPRLVDGCFGST</sequence>
<accession>A0ABS7QEV6</accession>
<dbReference type="Proteomes" id="UP000778578">
    <property type="component" value="Unassembled WGS sequence"/>
</dbReference>
<dbReference type="Gene3D" id="3.30.420.10">
    <property type="entry name" value="Ribonuclease H-like superfamily/Ribonuclease H"/>
    <property type="match status" value="1"/>
</dbReference>
<dbReference type="EMBL" id="JAINZZ010000053">
    <property type="protein sequence ID" value="MBY8881693.1"/>
    <property type="molecule type" value="Genomic_DNA"/>
</dbReference>
<protein>
    <recommendedName>
        <fullName evidence="3">Transposase</fullName>
    </recommendedName>
</protein>
<organism evidence="1 2">
    <name type="scientific">Actinacidiphila acidipaludis</name>
    <dbReference type="NCBI Taxonomy" id="2873382"/>
    <lineage>
        <taxon>Bacteria</taxon>
        <taxon>Bacillati</taxon>
        <taxon>Actinomycetota</taxon>
        <taxon>Actinomycetes</taxon>
        <taxon>Kitasatosporales</taxon>
        <taxon>Streptomycetaceae</taxon>
        <taxon>Actinacidiphila</taxon>
    </lineage>
</organism>
<evidence type="ECO:0000313" key="1">
    <source>
        <dbReference type="EMBL" id="MBY8881693.1"/>
    </source>
</evidence>
<evidence type="ECO:0000313" key="2">
    <source>
        <dbReference type="Proteomes" id="UP000778578"/>
    </source>
</evidence>
<gene>
    <name evidence="1" type="ORF">K7862_29260</name>
</gene>
<dbReference type="InterPro" id="IPR036397">
    <property type="entry name" value="RNaseH_sf"/>
</dbReference>
<keyword evidence="2" id="KW-1185">Reference proteome</keyword>